<evidence type="ECO:0000313" key="10">
    <source>
        <dbReference type="Proteomes" id="UP000217257"/>
    </source>
</evidence>
<dbReference type="Gene3D" id="1.10.8.60">
    <property type="match status" value="1"/>
</dbReference>
<feature type="modified residue" description="4-aspartylphosphate" evidence="6">
    <location>
        <position position="65"/>
    </location>
</feature>
<dbReference type="InterPro" id="IPR027417">
    <property type="entry name" value="P-loop_NTPase"/>
</dbReference>
<dbReference type="SMART" id="SM00448">
    <property type="entry name" value="REC"/>
    <property type="match status" value="1"/>
</dbReference>
<evidence type="ECO:0000259" key="7">
    <source>
        <dbReference type="PROSITE" id="PS50045"/>
    </source>
</evidence>
<accession>A0A250IUF2</accession>
<dbReference type="InterPro" id="IPR058031">
    <property type="entry name" value="AAA_lid_NorR"/>
</dbReference>
<dbReference type="EMBL" id="CP022098">
    <property type="protein sequence ID" value="ATB34872.1"/>
    <property type="molecule type" value="Genomic_DNA"/>
</dbReference>
<evidence type="ECO:0000256" key="4">
    <source>
        <dbReference type="ARBA" id="ARBA00023125"/>
    </source>
</evidence>
<dbReference type="Gene3D" id="3.40.50.300">
    <property type="entry name" value="P-loop containing nucleotide triphosphate hydrolases"/>
    <property type="match status" value="1"/>
</dbReference>
<evidence type="ECO:0000256" key="6">
    <source>
        <dbReference type="PROSITE-ProRule" id="PRU00169"/>
    </source>
</evidence>
<evidence type="ECO:0000313" key="9">
    <source>
        <dbReference type="EMBL" id="ATB34872.1"/>
    </source>
</evidence>
<dbReference type="PROSITE" id="PS00675">
    <property type="entry name" value="SIGMA54_INTERACT_1"/>
    <property type="match status" value="1"/>
</dbReference>
<dbReference type="InterPro" id="IPR001789">
    <property type="entry name" value="Sig_transdc_resp-reg_receiver"/>
</dbReference>
<dbReference type="PROSITE" id="PS00676">
    <property type="entry name" value="SIGMA54_INTERACT_2"/>
    <property type="match status" value="1"/>
</dbReference>
<proteinExistence type="predicted"/>
<dbReference type="PROSITE" id="PS50045">
    <property type="entry name" value="SIGMA54_INTERACT_4"/>
    <property type="match status" value="1"/>
</dbReference>
<dbReference type="GO" id="GO:0006355">
    <property type="term" value="P:regulation of DNA-templated transcription"/>
    <property type="evidence" value="ECO:0007669"/>
    <property type="project" value="InterPro"/>
</dbReference>
<dbReference type="PANTHER" id="PTHR32071">
    <property type="entry name" value="TRANSCRIPTIONAL REGULATORY PROTEIN"/>
    <property type="match status" value="1"/>
</dbReference>
<organism evidence="9 10">
    <name type="scientific">Cystobacter fuscus</name>
    <dbReference type="NCBI Taxonomy" id="43"/>
    <lineage>
        <taxon>Bacteria</taxon>
        <taxon>Pseudomonadati</taxon>
        <taxon>Myxococcota</taxon>
        <taxon>Myxococcia</taxon>
        <taxon>Myxococcales</taxon>
        <taxon>Cystobacterineae</taxon>
        <taxon>Archangiaceae</taxon>
        <taxon>Cystobacter</taxon>
    </lineage>
</organism>
<dbReference type="AlphaFoldDB" id="A0A250IUF2"/>
<sequence>METGPVTPVVEPRPMRVLVVDDERNIRTTLRMCLEGLGCEVREAATADAALAALAQAPADLAFVDLRLGTASGLDLLPRLLAESPTLDIVLITAYATFDTAVEAVRRGARDYLPKPFTPAQIRHLVDKTRAHRERGFQLDALAEQLAQSVPEATLETASPLMHAALALVTRAAASDAAVLLRGESGTGKGVLARTLHSLSARRRRPFVTVNCPTLSEQLLASELFGHVRGAFTGAVRDQPGRVEQAEGGTLFLDEVAEMSPALQAQLLRFLQEKQFERLGEGRTRRADVRVVAATNRDLEKDVAEGHFREDLLYRLNVIEVKLPGLRERPEDILPLARRFVTFFARAAQRAVPELSPATEAMLRAYAWPGNVRELRNAVERALIVWPAGVLEPQAFPERIAAAMGSHVTLGGPHTLEEVEREHILRVLASVPTLDEAARVLGIDASTLWRKRKRYEAPPD</sequence>
<dbReference type="InterPro" id="IPR025662">
    <property type="entry name" value="Sigma_54_int_dom_ATP-bd_1"/>
</dbReference>
<dbReference type="RefSeq" id="WP_095983565.1">
    <property type="nucleotide sequence ID" value="NZ_CP022098.1"/>
</dbReference>
<dbReference type="GO" id="GO:0043565">
    <property type="term" value="F:sequence-specific DNA binding"/>
    <property type="evidence" value="ECO:0007669"/>
    <property type="project" value="InterPro"/>
</dbReference>
<dbReference type="InterPro" id="IPR011006">
    <property type="entry name" value="CheY-like_superfamily"/>
</dbReference>
<keyword evidence="2" id="KW-0067">ATP-binding</keyword>
<dbReference type="Gene3D" id="3.40.50.2300">
    <property type="match status" value="1"/>
</dbReference>
<keyword evidence="1" id="KW-0547">Nucleotide-binding</keyword>
<dbReference type="Proteomes" id="UP000217257">
    <property type="component" value="Chromosome"/>
</dbReference>
<keyword evidence="3" id="KW-0805">Transcription regulation</keyword>
<dbReference type="InterPro" id="IPR025943">
    <property type="entry name" value="Sigma_54_int_dom_ATP-bd_2"/>
</dbReference>
<dbReference type="FunFam" id="3.40.50.300:FF:000006">
    <property type="entry name" value="DNA-binding transcriptional regulator NtrC"/>
    <property type="match status" value="1"/>
</dbReference>
<dbReference type="GO" id="GO:0005524">
    <property type="term" value="F:ATP binding"/>
    <property type="evidence" value="ECO:0007669"/>
    <property type="project" value="UniProtKB-KW"/>
</dbReference>
<keyword evidence="4" id="KW-0238">DNA-binding</keyword>
<dbReference type="InterPro" id="IPR003593">
    <property type="entry name" value="AAA+_ATPase"/>
</dbReference>
<evidence type="ECO:0000256" key="5">
    <source>
        <dbReference type="ARBA" id="ARBA00023163"/>
    </source>
</evidence>
<dbReference type="Pfam" id="PF00072">
    <property type="entry name" value="Response_reg"/>
    <property type="match status" value="1"/>
</dbReference>
<dbReference type="Gene3D" id="1.10.10.60">
    <property type="entry name" value="Homeodomain-like"/>
    <property type="match status" value="1"/>
</dbReference>
<dbReference type="Pfam" id="PF25601">
    <property type="entry name" value="AAA_lid_14"/>
    <property type="match status" value="1"/>
</dbReference>
<dbReference type="GO" id="GO:0000160">
    <property type="term" value="P:phosphorelay signal transduction system"/>
    <property type="evidence" value="ECO:0007669"/>
    <property type="project" value="InterPro"/>
</dbReference>
<dbReference type="CDD" id="cd00009">
    <property type="entry name" value="AAA"/>
    <property type="match status" value="1"/>
</dbReference>
<dbReference type="PROSITE" id="PS00688">
    <property type="entry name" value="SIGMA54_INTERACT_3"/>
    <property type="match status" value="1"/>
</dbReference>
<dbReference type="Pfam" id="PF02954">
    <property type="entry name" value="HTH_8"/>
    <property type="match status" value="1"/>
</dbReference>
<evidence type="ECO:0000256" key="3">
    <source>
        <dbReference type="ARBA" id="ARBA00023015"/>
    </source>
</evidence>
<feature type="domain" description="Sigma-54 factor interaction" evidence="7">
    <location>
        <begin position="155"/>
        <end position="384"/>
    </location>
</feature>
<evidence type="ECO:0000259" key="8">
    <source>
        <dbReference type="PROSITE" id="PS50110"/>
    </source>
</evidence>
<gene>
    <name evidence="9" type="ORF">CYFUS_000279</name>
</gene>
<dbReference type="SUPFAM" id="SSF46689">
    <property type="entry name" value="Homeodomain-like"/>
    <property type="match status" value="1"/>
</dbReference>
<keyword evidence="6" id="KW-0597">Phosphoprotein</keyword>
<evidence type="ECO:0000256" key="1">
    <source>
        <dbReference type="ARBA" id="ARBA00022741"/>
    </source>
</evidence>
<dbReference type="InterPro" id="IPR002197">
    <property type="entry name" value="HTH_Fis"/>
</dbReference>
<dbReference type="InterPro" id="IPR009057">
    <property type="entry name" value="Homeodomain-like_sf"/>
</dbReference>
<reference evidence="9 10" key="1">
    <citation type="submission" date="2017-06" db="EMBL/GenBank/DDBJ databases">
        <title>Sequencing and comparative analysis of myxobacterial genomes.</title>
        <authorList>
            <person name="Rupp O."/>
            <person name="Goesmann A."/>
            <person name="Sogaard-Andersen L."/>
        </authorList>
    </citation>
    <scope>NUCLEOTIDE SEQUENCE [LARGE SCALE GENOMIC DNA]</scope>
    <source>
        <strain evidence="9 10">DSM 52655</strain>
    </source>
</reference>
<dbReference type="Pfam" id="PF00158">
    <property type="entry name" value="Sigma54_activat"/>
    <property type="match status" value="1"/>
</dbReference>
<dbReference type="KEGG" id="cfus:CYFUS_000279"/>
<dbReference type="SUPFAM" id="SSF52540">
    <property type="entry name" value="P-loop containing nucleoside triphosphate hydrolases"/>
    <property type="match status" value="1"/>
</dbReference>
<feature type="domain" description="Response regulatory" evidence="8">
    <location>
        <begin position="16"/>
        <end position="130"/>
    </location>
</feature>
<dbReference type="InterPro" id="IPR002078">
    <property type="entry name" value="Sigma_54_int"/>
</dbReference>
<dbReference type="PROSITE" id="PS50110">
    <property type="entry name" value="RESPONSE_REGULATORY"/>
    <property type="match status" value="1"/>
</dbReference>
<evidence type="ECO:0000256" key="2">
    <source>
        <dbReference type="ARBA" id="ARBA00022840"/>
    </source>
</evidence>
<dbReference type="SMART" id="SM00382">
    <property type="entry name" value="AAA"/>
    <property type="match status" value="1"/>
</dbReference>
<name>A0A250IUF2_9BACT</name>
<keyword evidence="5" id="KW-0804">Transcription</keyword>
<dbReference type="InterPro" id="IPR025944">
    <property type="entry name" value="Sigma_54_int_dom_CS"/>
</dbReference>
<dbReference type="SUPFAM" id="SSF52172">
    <property type="entry name" value="CheY-like"/>
    <property type="match status" value="1"/>
</dbReference>
<protein>
    <submittedName>
        <fullName evidence="9">Sigma-54-dependent Fis family transcriptional regulator</fullName>
    </submittedName>
</protein>